<accession>A0AAD2FS93</accession>
<feature type="region of interest" description="Disordered" evidence="1">
    <location>
        <begin position="48"/>
        <end position="103"/>
    </location>
</feature>
<dbReference type="Proteomes" id="UP001295423">
    <property type="component" value="Unassembled WGS sequence"/>
</dbReference>
<reference evidence="2" key="1">
    <citation type="submission" date="2023-08" db="EMBL/GenBank/DDBJ databases">
        <authorList>
            <person name="Audoor S."/>
            <person name="Bilcke G."/>
        </authorList>
    </citation>
    <scope>NUCLEOTIDE SEQUENCE</scope>
</reference>
<evidence type="ECO:0000313" key="2">
    <source>
        <dbReference type="EMBL" id="CAJ1950960.1"/>
    </source>
</evidence>
<sequence length="1316" mass="148460">MPRRQCPTCKKVFTSLLNHWEQRPSCDLPLTLPPALASTESEVVEMTINASPPDSPPQSPNQQEVGWDPSNDDHSQQPEQEKLPTIIRRTRRAAPPILSPDDIQDDDYEPDSELGDFISPFSCHLVLEEEQHYEHLPLDQSSPHVLCVNQTFPGPADHSSILAQATPQAATQFTDNTACTTLGNLQFNMGLGQCQKVSMVEQLQYDISGISDEDRFLATFHHKCQQAGAPRYLSEELLRLVSDESLKGNIDFTAPEFNVTRKPVLKRLQEVMQTEPVEEIPITLESGFKTTIYRLNFLDMITRHLRGSLFANLHDISLPIKDGHNPFADMAAIPEACDYKDLTDGHWYQEAVKMYLDLLKTGKYKLHPWIIYGDKTGTDRIEKNSLEPFAICSAELTIEKRGDADSWMLLGYIPNLKTVHKEASKSTTTNSRSMTPRDYHHCLAILLQPLKDLQKERPMLAFRRGEYIAHYKIIAPVMAVIGDNLSNDVLSQRMLDNTESAKRLSRRCFCLPSEADKPIHKCHLIQLWMIRKLSLGSLSVTYGRQDDPAESAPFNLNHLQNLIVESQNFGRWKTYLDNQGRSNNSRHDAVSVKKNRAAICDAILKEVFGTHSLLNAFDGCDHGPTVNGILEQTRVDIMHTIDEGAIPMLLEVLFGLMSDGDRSKIDAYVNYAFGRPGTNRSGETDRYPRIAFRQGFTKLTNLSASERFGQLFLVSILLQTNRGVELLQPRFQDDFDINRMKETSSNDTFCDQQLNHRDESSSIGPNTDADNTLNARPSPNASTKKATDKLPWDEITAFLTSIQLDYVHERIYPSLPLHHQALLVTVLQKMIKRNWVERAQRFPDLPNLDYITYSLNNLPVPPSSVVTSTLTPTPKMLDKFWTPNVPNQYVSSKKLKGIPVRRSISLDLAEFRYLVETLIALRSCVKDTSWLAGEDGSKLEANCQQFMLSLSLFLKTLVHGVWRGKKSMGWKLRKIVELSHLLQDIIQCGSADGTNSSTGERLLKWIAKLPSKTVQQRSSETHSGQTAARFHEMLLLKQVVGAFEWLSQYWMPKPEQPISPPINEGSAKNSVSASVPFVLNSVTGEVFLSSDTRFSKPMIVAPVSPTVLSWFKDAQRCNQIGGLIHIQTEAKVDGELCRAHANYSRGGVWFDYVALQTATSGEVAFPCRIAAIYADATIPGPVEWKALLHCAAQPKAASLVQKDSCSQLFSHWTLESRPKRLRDRKNEIIIYHEALFQVFSLEDLAVRIYCVDICSDSFGDCFIRKAIHDRPRSYDILWTGRDGWAETFLSSPNFLRSTSATTGTKKDRKRKSRGPR</sequence>
<dbReference type="InterPro" id="IPR041078">
    <property type="entry name" value="Plavaka"/>
</dbReference>
<comment type="caution">
    <text evidence="2">The sequence shown here is derived from an EMBL/GenBank/DDBJ whole genome shotgun (WGS) entry which is preliminary data.</text>
</comment>
<keyword evidence="3" id="KW-1185">Reference proteome</keyword>
<evidence type="ECO:0000313" key="3">
    <source>
        <dbReference type="Proteomes" id="UP001295423"/>
    </source>
</evidence>
<protein>
    <submittedName>
        <fullName evidence="2">Uncharacterized protein</fullName>
    </submittedName>
</protein>
<feature type="region of interest" description="Disordered" evidence="1">
    <location>
        <begin position="756"/>
        <end position="787"/>
    </location>
</feature>
<gene>
    <name evidence="2" type="ORF">CYCCA115_LOCUS12841</name>
</gene>
<name>A0AAD2FS93_9STRA</name>
<feature type="compositionally biased region" description="Basic residues" evidence="1">
    <location>
        <begin position="1306"/>
        <end position="1316"/>
    </location>
</feature>
<dbReference type="EMBL" id="CAKOGP040001773">
    <property type="protein sequence ID" value="CAJ1950960.1"/>
    <property type="molecule type" value="Genomic_DNA"/>
</dbReference>
<evidence type="ECO:0000256" key="1">
    <source>
        <dbReference type="SAM" id="MobiDB-lite"/>
    </source>
</evidence>
<feature type="compositionally biased region" description="Polar residues" evidence="1">
    <location>
        <begin position="761"/>
        <end position="784"/>
    </location>
</feature>
<dbReference type="Pfam" id="PF18759">
    <property type="entry name" value="Plavaka"/>
    <property type="match status" value="1"/>
</dbReference>
<organism evidence="2 3">
    <name type="scientific">Cylindrotheca closterium</name>
    <dbReference type="NCBI Taxonomy" id="2856"/>
    <lineage>
        <taxon>Eukaryota</taxon>
        <taxon>Sar</taxon>
        <taxon>Stramenopiles</taxon>
        <taxon>Ochrophyta</taxon>
        <taxon>Bacillariophyta</taxon>
        <taxon>Bacillariophyceae</taxon>
        <taxon>Bacillariophycidae</taxon>
        <taxon>Bacillariales</taxon>
        <taxon>Bacillariaceae</taxon>
        <taxon>Cylindrotheca</taxon>
    </lineage>
</organism>
<proteinExistence type="predicted"/>
<feature type="compositionally biased region" description="Basic and acidic residues" evidence="1">
    <location>
        <begin position="71"/>
        <end position="82"/>
    </location>
</feature>
<feature type="region of interest" description="Disordered" evidence="1">
    <location>
        <begin position="1296"/>
        <end position="1316"/>
    </location>
</feature>